<dbReference type="PIRSF" id="PIRSF002746">
    <property type="entry name" value="Gluconate_transporter"/>
    <property type="match status" value="1"/>
</dbReference>
<reference evidence="2 3" key="1">
    <citation type="submission" date="2017-05" db="EMBL/GenBank/DDBJ databases">
        <authorList>
            <person name="Varghese N."/>
            <person name="Submissions S."/>
        </authorList>
    </citation>
    <scope>NUCLEOTIDE SEQUENCE [LARGE SCALE GENOMIC DNA]</scope>
    <source>
        <strain evidence="2 3">DSM 21194</strain>
    </source>
</reference>
<gene>
    <name evidence="2" type="ORF">SAMN06265218_11910</name>
</gene>
<feature type="transmembrane region" description="Helical" evidence="1">
    <location>
        <begin position="234"/>
        <end position="253"/>
    </location>
</feature>
<feature type="transmembrane region" description="Helical" evidence="1">
    <location>
        <begin position="426"/>
        <end position="451"/>
    </location>
</feature>
<dbReference type="PANTHER" id="PTHR30354">
    <property type="entry name" value="GNT FAMILY GLUCONATE TRANSPORTER"/>
    <property type="match status" value="1"/>
</dbReference>
<keyword evidence="1" id="KW-1133">Transmembrane helix</keyword>
<feature type="transmembrane region" description="Helical" evidence="1">
    <location>
        <begin position="265"/>
        <end position="285"/>
    </location>
</feature>
<feature type="transmembrane region" description="Helical" evidence="1">
    <location>
        <begin position="178"/>
        <end position="197"/>
    </location>
</feature>
<proteinExistence type="predicted"/>
<evidence type="ECO:0000313" key="2">
    <source>
        <dbReference type="EMBL" id="SMO87469.1"/>
    </source>
</evidence>
<keyword evidence="1" id="KW-0472">Membrane</keyword>
<name>A0A521EU93_9BACT</name>
<feature type="transmembrane region" description="Helical" evidence="1">
    <location>
        <begin position="140"/>
        <end position="158"/>
    </location>
</feature>
<dbReference type="OrthoDB" id="9787129at2"/>
<protein>
    <submittedName>
        <fullName evidence="2">Predicted D-glycerate permease</fullName>
    </submittedName>
</protein>
<keyword evidence="1" id="KW-0812">Transmembrane</keyword>
<dbReference type="PANTHER" id="PTHR30354:SF11">
    <property type="entry name" value="PERMEASE"/>
    <property type="match status" value="1"/>
</dbReference>
<feature type="transmembrane region" description="Helical" evidence="1">
    <location>
        <begin position="58"/>
        <end position="79"/>
    </location>
</feature>
<feature type="transmembrane region" description="Helical" evidence="1">
    <location>
        <begin position="6"/>
        <end position="22"/>
    </location>
</feature>
<feature type="transmembrane region" description="Helical" evidence="1">
    <location>
        <begin position="387"/>
        <end position="406"/>
    </location>
</feature>
<dbReference type="EMBL" id="FXTH01000019">
    <property type="protein sequence ID" value="SMO87469.1"/>
    <property type="molecule type" value="Genomic_DNA"/>
</dbReference>
<accession>A0A521EU93</accession>
<sequence>MYGYLLSGLLVAAVLFIVVSTARWKLHPFLALLLAAFGVGLLSGLPGPETVTAITDGFGGTLGSIGIVIAAGTIIGALLEKSGSTKVIAELVIRAVGKARSALAMSITGAIVSIPVFCDSGFVILSPLNRSLASESKQSLATFAVALSMGLYATHVFVPPTPGPIAAAGTLEADIGSVILLGLAVTIPVILVTYLFAKYIGRRIYIDPAETTPSAETADPSDTSPMKRPTATTALLPILIPMFLIALGSMATLPSAPLGEGWGSATIDFLGDPNTALIIGVFLAFRTLSSARRGPEVYGEWVGNGLKSAGTIILITGAGGAFGSVLRATEIGSFLGQFLAEWNIGIFLPFLIAAALKTAQGSSTVAIITTASIMLPLLPEAGLASGLAPALVTLAIGAGAMTVSHANDSYFWVVSQFSGMDVSQAYRLQTAGSAIAGVTGMMMVFLLSLFLI</sequence>
<dbReference type="Pfam" id="PF02447">
    <property type="entry name" value="GntP_permease"/>
    <property type="match status" value="1"/>
</dbReference>
<evidence type="ECO:0000313" key="3">
    <source>
        <dbReference type="Proteomes" id="UP000317593"/>
    </source>
</evidence>
<dbReference type="GO" id="GO:0005886">
    <property type="term" value="C:plasma membrane"/>
    <property type="evidence" value="ECO:0007669"/>
    <property type="project" value="TreeGrafter"/>
</dbReference>
<organism evidence="2 3">
    <name type="scientific">Fodinibius sediminis</name>
    <dbReference type="NCBI Taxonomy" id="1214077"/>
    <lineage>
        <taxon>Bacteria</taxon>
        <taxon>Pseudomonadati</taxon>
        <taxon>Balneolota</taxon>
        <taxon>Balneolia</taxon>
        <taxon>Balneolales</taxon>
        <taxon>Balneolaceae</taxon>
        <taxon>Fodinibius</taxon>
    </lineage>
</organism>
<dbReference type="NCBIfam" id="TIGR00791">
    <property type="entry name" value="gntP"/>
    <property type="match status" value="1"/>
</dbReference>
<feature type="transmembrane region" description="Helical" evidence="1">
    <location>
        <begin position="29"/>
        <end position="46"/>
    </location>
</feature>
<dbReference type="InterPro" id="IPR003474">
    <property type="entry name" value="Glcn_transporter"/>
</dbReference>
<dbReference type="Proteomes" id="UP000317593">
    <property type="component" value="Unassembled WGS sequence"/>
</dbReference>
<dbReference type="AlphaFoldDB" id="A0A521EU93"/>
<keyword evidence="3" id="KW-1185">Reference proteome</keyword>
<dbReference type="GO" id="GO:0015128">
    <property type="term" value="F:gluconate transmembrane transporter activity"/>
    <property type="evidence" value="ECO:0007669"/>
    <property type="project" value="InterPro"/>
</dbReference>
<feature type="transmembrane region" description="Helical" evidence="1">
    <location>
        <begin position="306"/>
        <end position="326"/>
    </location>
</feature>
<dbReference type="RefSeq" id="WP_142715741.1">
    <property type="nucleotide sequence ID" value="NZ_FXTH01000019.1"/>
</dbReference>
<feature type="transmembrane region" description="Helical" evidence="1">
    <location>
        <begin position="346"/>
        <end position="375"/>
    </location>
</feature>
<evidence type="ECO:0000256" key="1">
    <source>
        <dbReference type="SAM" id="Phobius"/>
    </source>
</evidence>